<evidence type="ECO:0000313" key="2">
    <source>
        <dbReference type="EMBL" id="JAH07629.1"/>
    </source>
</evidence>
<reference evidence="2" key="1">
    <citation type="submission" date="2014-11" db="EMBL/GenBank/DDBJ databases">
        <authorList>
            <person name="Amaro Gonzalez C."/>
        </authorList>
    </citation>
    <scope>NUCLEOTIDE SEQUENCE</scope>
</reference>
<dbReference type="AlphaFoldDB" id="A0A0E9PSZ5"/>
<protein>
    <submittedName>
        <fullName evidence="2">Uncharacterized protein</fullName>
    </submittedName>
</protein>
<proteinExistence type="predicted"/>
<accession>A0A0E9PSZ5</accession>
<sequence length="54" mass="6127">MSPFCQIPRNRCPRSTVEGKNGNGSPEPQFRVPDANTCLNELIKSRSWHTIMKP</sequence>
<organism evidence="2">
    <name type="scientific">Anguilla anguilla</name>
    <name type="common">European freshwater eel</name>
    <name type="synonym">Muraena anguilla</name>
    <dbReference type="NCBI Taxonomy" id="7936"/>
    <lineage>
        <taxon>Eukaryota</taxon>
        <taxon>Metazoa</taxon>
        <taxon>Chordata</taxon>
        <taxon>Craniata</taxon>
        <taxon>Vertebrata</taxon>
        <taxon>Euteleostomi</taxon>
        <taxon>Actinopterygii</taxon>
        <taxon>Neopterygii</taxon>
        <taxon>Teleostei</taxon>
        <taxon>Anguilliformes</taxon>
        <taxon>Anguillidae</taxon>
        <taxon>Anguilla</taxon>
    </lineage>
</organism>
<name>A0A0E9PSZ5_ANGAN</name>
<feature type="region of interest" description="Disordered" evidence="1">
    <location>
        <begin position="1"/>
        <end position="33"/>
    </location>
</feature>
<evidence type="ECO:0000256" key="1">
    <source>
        <dbReference type="SAM" id="MobiDB-lite"/>
    </source>
</evidence>
<dbReference type="EMBL" id="GBXM01100948">
    <property type="protein sequence ID" value="JAH07629.1"/>
    <property type="molecule type" value="Transcribed_RNA"/>
</dbReference>
<reference evidence="2" key="2">
    <citation type="journal article" date="2015" name="Fish Shellfish Immunol.">
        <title>Early steps in the European eel (Anguilla anguilla)-Vibrio vulnificus interaction in the gills: Role of the RtxA13 toxin.</title>
        <authorList>
            <person name="Callol A."/>
            <person name="Pajuelo D."/>
            <person name="Ebbesson L."/>
            <person name="Teles M."/>
            <person name="MacKenzie S."/>
            <person name="Amaro C."/>
        </authorList>
    </citation>
    <scope>NUCLEOTIDE SEQUENCE</scope>
</reference>